<name>A0A6A6QIY2_9PEZI</name>
<dbReference type="SUPFAM" id="SSF54001">
    <property type="entry name" value="Cysteine proteinases"/>
    <property type="match status" value="1"/>
</dbReference>
<dbReference type="Pfam" id="PF02338">
    <property type="entry name" value="OTU"/>
    <property type="match status" value="1"/>
</dbReference>
<feature type="region of interest" description="Disordered" evidence="1">
    <location>
        <begin position="257"/>
        <end position="465"/>
    </location>
</feature>
<keyword evidence="4" id="KW-1185">Reference proteome</keyword>
<evidence type="ECO:0000313" key="4">
    <source>
        <dbReference type="Proteomes" id="UP000799750"/>
    </source>
</evidence>
<dbReference type="PANTHER" id="PTHR12419">
    <property type="entry name" value="OTU DOMAIN CONTAINING PROTEIN"/>
    <property type="match status" value="1"/>
</dbReference>
<dbReference type="InterPro" id="IPR050704">
    <property type="entry name" value="Peptidase_C85-like"/>
</dbReference>
<organism evidence="3 4">
    <name type="scientific">Lophium mytilinum</name>
    <dbReference type="NCBI Taxonomy" id="390894"/>
    <lineage>
        <taxon>Eukaryota</taxon>
        <taxon>Fungi</taxon>
        <taxon>Dikarya</taxon>
        <taxon>Ascomycota</taxon>
        <taxon>Pezizomycotina</taxon>
        <taxon>Dothideomycetes</taxon>
        <taxon>Pleosporomycetidae</taxon>
        <taxon>Mytilinidiales</taxon>
        <taxon>Mytilinidiaceae</taxon>
        <taxon>Lophium</taxon>
    </lineage>
</organism>
<dbReference type="EMBL" id="MU004194">
    <property type="protein sequence ID" value="KAF2492191.1"/>
    <property type="molecule type" value="Genomic_DNA"/>
</dbReference>
<sequence length="473" mass="52103">MGRSATEFPLLAAQGLYASSIRGDGNCLFNALSDQLFGDQSEHRDIRAKVIAYMRDHAEVYKSFITVNAGGGMRRNPKRKNTAAINAPVDNTAPTDDEIQATFEEHLRAMAQGGTYGDNMEITAFSSAFKVDVKIHQRDFAYMIHGELHDEIAEDPQEQRPVVHIAYHTWEHFSSVRKLDGPHTGLPDVEVVKPTIEKPTMVEPKTPQSKAETSSYTEPSKLEAVATALPFLVDARTLKKTLEEAKGDVVNSISKLKESKSCTTSPGGSSVERETDSDDEGTDGPNKRRDRRLSRATMSKKVKTASKAAAKAKKTKAPHPFLVRLHANSSQESLTSDTGSYSLPLADPTSSDNSDSDSKPDWHMESWYQGDYNPPTVPDSQRIPSRVKINLKKPESPSGRKTVLRQSGPQRRKAPSAREKKDMKKLAQKAARKERAIAEKGLSPTTVKKGTSTTTQIKKPSPGLDDGFKILYI</sequence>
<feature type="compositionally biased region" description="Polar residues" evidence="1">
    <location>
        <begin position="206"/>
        <end position="218"/>
    </location>
</feature>
<feature type="region of interest" description="Disordered" evidence="1">
    <location>
        <begin position="195"/>
        <end position="219"/>
    </location>
</feature>
<dbReference type="CDD" id="cd22756">
    <property type="entry name" value="OTU_OTUD3-like"/>
    <property type="match status" value="1"/>
</dbReference>
<dbReference type="GO" id="GO:0004843">
    <property type="term" value="F:cysteine-type deubiquitinase activity"/>
    <property type="evidence" value="ECO:0007669"/>
    <property type="project" value="TreeGrafter"/>
</dbReference>
<dbReference type="GO" id="GO:0016579">
    <property type="term" value="P:protein deubiquitination"/>
    <property type="evidence" value="ECO:0007669"/>
    <property type="project" value="TreeGrafter"/>
</dbReference>
<accession>A0A6A6QIY2</accession>
<feature type="domain" description="OTU" evidence="2">
    <location>
        <begin position="16"/>
        <end position="179"/>
    </location>
</feature>
<feature type="compositionally biased region" description="Low complexity" evidence="1">
    <location>
        <begin position="445"/>
        <end position="455"/>
    </location>
</feature>
<feature type="compositionally biased region" description="Basic and acidic residues" evidence="1">
    <location>
        <begin position="416"/>
        <end position="438"/>
    </location>
</feature>
<dbReference type="AlphaFoldDB" id="A0A6A6QIY2"/>
<evidence type="ECO:0000313" key="3">
    <source>
        <dbReference type="EMBL" id="KAF2492191.1"/>
    </source>
</evidence>
<feature type="compositionally biased region" description="Polar residues" evidence="1">
    <location>
        <begin position="327"/>
        <end position="341"/>
    </location>
</feature>
<dbReference type="InterPro" id="IPR038765">
    <property type="entry name" value="Papain-like_cys_pep_sf"/>
</dbReference>
<dbReference type="PROSITE" id="PS50802">
    <property type="entry name" value="OTU"/>
    <property type="match status" value="1"/>
</dbReference>
<dbReference type="InterPro" id="IPR003323">
    <property type="entry name" value="OTU_dom"/>
</dbReference>
<dbReference type="Proteomes" id="UP000799750">
    <property type="component" value="Unassembled WGS sequence"/>
</dbReference>
<proteinExistence type="predicted"/>
<feature type="compositionally biased region" description="Basic residues" evidence="1">
    <location>
        <begin position="288"/>
        <end position="317"/>
    </location>
</feature>
<dbReference type="PANTHER" id="PTHR12419:SF7">
    <property type="entry name" value="OTU DOMAIN-CONTAINING PROTEIN 3"/>
    <property type="match status" value="1"/>
</dbReference>
<gene>
    <name evidence="3" type="ORF">BU16DRAFT_106354</name>
</gene>
<reference evidence="3" key="1">
    <citation type="journal article" date="2020" name="Stud. Mycol.">
        <title>101 Dothideomycetes genomes: a test case for predicting lifestyles and emergence of pathogens.</title>
        <authorList>
            <person name="Haridas S."/>
            <person name="Albert R."/>
            <person name="Binder M."/>
            <person name="Bloem J."/>
            <person name="Labutti K."/>
            <person name="Salamov A."/>
            <person name="Andreopoulos B."/>
            <person name="Baker S."/>
            <person name="Barry K."/>
            <person name="Bills G."/>
            <person name="Bluhm B."/>
            <person name="Cannon C."/>
            <person name="Castanera R."/>
            <person name="Culley D."/>
            <person name="Daum C."/>
            <person name="Ezra D."/>
            <person name="Gonzalez J."/>
            <person name="Henrissat B."/>
            <person name="Kuo A."/>
            <person name="Liang C."/>
            <person name="Lipzen A."/>
            <person name="Lutzoni F."/>
            <person name="Magnuson J."/>
            <person name="Mondo S."/>
            <person name="Nolan M."/>
            <person name="Ohm R."/>
            <person name="Pangilinan J."/>
            <person name="Park H.-J."/>
            <person name="Ramirez L."/>
            <person name="Alfaro M."/>
            <person name="Sun H."/>
            <person name="Tritt A."/>
            <person name="Yoshinaga Y."/>
            <person name="Zwiers L.-H."/>
            <person name="Turgeon B."/>
            <person name="Goodwin S."/>
            <person name="Spatafora J."/>
            <person name="Crous P."/>
            <person name="Grigoriev I."/>
        </authorList>
    </citation>
    <scope>NUCLEOTIDE SEQUENCE</scope>
    <source>
        <strain evidence="3">CBS 269.34</strain>
    </source>
</reference>
<evidence type="ECO:0000259" key="2">
    <source>
        <dbReference type="PROSITE" id="PS50802"/>
    </source>
</evidence>
<dbReference type="OrthoDB" id="409956at2759"/>
<evidence type="ECO:0000256" key="1">
    <source>
        <dbReference type="SAM" id="MobiDB-lite"/>
    </source>
</evidence>
<dbReference type="Gene3D" id="3.90.70.80">
    <property type="match status" value="1"/>
</dbReference>
<protein>
    <submittedName>
        <fullName evidence="3">Cysteine proteinase</fullName>
    </submittedName>
</protein>